<comment type="caution">
    <text evidence="1">The sequence shown here is derived from an EMBL/GenBank/DDBJ whole genome shotgun (WGS) entry which is preliminary data.</text>
</comment>
<name>A0ACC7P3P9_9BACL</name>
<evidence type="ECO:0000313" key="2">
    <source>
        <dbReference type="Proteomes" id="UP001631969"/>
    </source>
</evidence>
<evidence type="ECO:0000313" key="1">
    <source>
        <dbReference type="EMBL" id="MFM9330864.1"/>
    </source>
</evidence>
<protein>
    <submittedName>
        <fullName evidence="1">YheC/YheD family protein</fullName>
    </submittedName>
</protein>
<reference evidence="1" key="1">
    <citation type="submission" date="2024-12" db="EMBL/GenBank/DDBJ databases">
        <authorList>
            <person name="Wu N."/>
        </authorList>
    </citation>
    <scope>NUCLEOTIDE SEQUENCE</scope>
    <source>
        <strain evidence="1">P15</strain>
    </source>
</reference>
<gene>
    <name evidence="1" type="ORF">ACI1P1_21470</name>
</gene>
<organism evidence="1 2">
    <name type="scientific">Paenibacillus mesotrionivorans</name>
    <dbReference type="NCBI Taxonomy" id="3160968"/>
    <lineage>
        <taxon>Bacteria</taxon>
        <taxon>Bacillati</taxon>
        <taxon>Bacillota</taxon>
        <taxon>Bacilli</taxon>
        <taxon>Bacillales</taxon>
        <taxon>Paenibacillaceae</taxon>
        <taxon>Paenibacillus</taxon>
    </lineage>
</organism>
<accession>A0ACC7P3P9</accession>
<sequence length="366" mass="41332">MTQNRYVGILLNASVYDRMCQGRKTGHEQISFYEEAAAAHGLALCYLKLSSLAPGRPKRHVPALVRQGGRYARRVVETPAVIHNRAIHLDSRSRARLEALSREGLEIFNLHTRYDKLMLHRLLEQSPVIRPHLPLTEQARPEVLERLMREYPALIVKPSNGSVGQGIMLLSLSEGGKWRWKYRSAKTGAWRSQFFGSRLPVELVRRLRKRSFLVQYFLPLAKYQGRPFDIRVSVQKNESGLWQTTGMVAKVARTGAFLTNVAQGGKVATMEQVFADFPGWNGAELQDRIGQLSVQIAEFLGGRLPGLADLGLDMGIMEDGHLIFIEANGRDQRYSFGEAGMHEVWRAVYRNPLGYARYLSGVDKTT</sequence>
<proteinExistence type="predicted"/>
<dbReference type="Proteomes" id="UP001631969">
    <property type="component" value="Unassembled WGS sequence"/>
</dbReference>
<dbReference type="EMBL" id="JBJURJ010000015">
    <property type="protein sequence ID" value="MFM9330864.1"/>
    <property type="molecule type" value="Genomic_DNA"/>
</dbReference>
<keyword evidence="2" id="KW-1185">Reference proteome</keyword>